<feature type="compositionally biased region" description="Basic and acidic residues" evidence="1">
    <location>
        <begin position="61"/>
        <end position="70"/>
    </location>
</feature>
<evidence type="ECO:0000313" key="3">
    <source>
        <dbReference type="Proteomes" id="UP001329825"/>
    </source>
</evidence>
<gene>
    <name evidence="2" type="ORF">IL334_005581</name>
</gene>
<name>A0ABZ1D3J3_9TREE</name>
<evidence type="ECO:0000313" key="2">
    <source>
        <dbReference type="EMBL" id="WRT68603.1"/>
    </source>
</evidence>
<sequence length="344" mass="38548">MILASNALHHTAAVACQPVRSFCSTCRILSSSSSNNGESSRLPRTRAGTLASAYASTNVDFPDRESERRQPVARSGQKGLMDDDRGGRTSNPLSDLRRYDRGAKGKGDERPSRIRREVDSNGRHSWKDDVKLNLPINRGLELYHTSNSAIPNSNFNQKTTFIGFDLSTSLPTIFRTKIPVYKSPLFNLRAIPTYLLPPRKPPPFPLEGNQSWKNERRCVYVAAITSKNAVSKLAVERNRSRRRWKAALNVIINSEKSIVGLNQIGRNDLITPEYAYIASVTSELHDAPFDKIQSDILDGLNYIRKSQTRRGVESLSKPKYIPRSKIGEGLVGYDKAVEQFVRCI</sequence>
<dbReference type="Gene3D" id="3.30.230.10">
    <property type="match status" value="1"/>
</dbReference>
<reference evidence="2 3" key="1">
    <citation type="submission" date="2024-01" db="EMBL/GenBank/DDBJ databases">
        <title>Comparative genomics of Cryptococcus and Kwoniella reveals pathogenesis evolution and contrasting modes of karyotype evolution via chromosome fusion or intercentromeric recombination.</title>
        <authorList>
            <person name="Coelho M.A."/>
            <person name="David-Palma M."/>
            <person name="Shea T."/>
            <person name="Bowers K."/>
            <person name="McGinley-Smith S."/>
            <person name="Mohammad A.W."/>
            <person name="Gnirke A."/>
            <person name="Yurkov A.M."/>
            <person name="Nowrousian M."/>
            <person name="Sun S."/>
            <person name="Cuomo C.A."/>
            <person name="Heitman J."/>
        </authorList>
    </citation>
    <scope>NUCLEOTIDE SEQUENCE [LARGE SCALE GENOMIC DNA]</scope>
    <source>
        <strain evidence="2">CBS 11374</strain>
    </source>
</reference>
<dbReference type="RefSeq" id="XP_062793343.1">
    <property type="nucleotide sequence ID" value="XM_062937292.1"/>
</dbReference>
<proteinExistence type="predicted"/>
<accession>A0ABZ1D3J3</accession>
<organism evidence="2 3">
    <name type="scientific">Kwoniella shivajii</name>
    <dbReference type="NCBI Taxonomy" id="564305"/>
    <lineage>
        <taxon>Eukaryota</taxon>
        <taxon>Fungi</taxon>
        <taxon>Dikarya</taxon>
        <taxon>Basidiomycota</taxon>
        <taxon>Agaricomycotina</taxon>
        <taxon>Tremellomycetes</taxon>
        <taxon>Tremellales</taxon>
        <taxon>Cryptococcaceae</taxon>
        <taxon>Kwoniella</taxon>
    </lineage>
</organism>
<feature type="compositionally biased region" description="Basic and acidic residues" evidence="1">
    <location>
        <begin position="95"/>
        <end position="127"/>
    </location>
</feature>
<dbReference type="Proteomes" id="UP001329825">
    <property type="component" value="Chromosome 7"/>
</dbReference>
<dbReference type="InterPro" id="IPR014721">
    <property type="entry name" value="Ribsml_uS5_D2-typ_fold_subgr"/>
</dbReference>
<feature type="region of interest" description="Disordered" evidence="1">
    <location>
        <begin position="53"/>
        <end position="127"/>
    </location>
</feature>
<keyword evidence="3" id="KW-1185">Reference proteome</keyword>
<evidence type="ECO:0000256" key="1">
    <source>
        <dbReference type="SAM" id="MobiDB-lite"/>
    </source>
</evidence>
<dbReference type="EMBL" id="CP141887">
    <property type="protein sequence ID" value="WRT68603.1"/>
    <property type="molecule type" value="Genomic_DNA"/>
</dbReference>
<dbReference type="GeneID" id="87957712"/>
<protein>
    <submittedName>
        <fullName evidence="2">Uncharacterized protein</fullName>
    </submittedName>
</protein>